<dbReference type="GO" id="GO:0050660">
    <property type="term" value="F:flavin adenine dinucleotide binding"/>
    <property type="evidence" value="ECO:0007669"/>
    <property type="project" value="TreeGrafter"/>
</dbReference>
<evidence type="ECO:0000256" key="8">
    <source>
        <dbReference type="ARBA" id="ARBA00023014"/>
    </source>
</evidence>
<comment type="caution">
    <text evidence="12">The sequence shown here is derived from an EMBL/GenBank/DDBJ whole genome shotgun (WGS) entry which is preliminary data.</text>
</comment>
<dbReference type="InterPro" id="IPR036010">
    <property type="entry name" value="2Fe-2S_ferredoxin-like_sf"/>
</dbReference>
<keyword evidence="8" id="KW-0411">Iron-sulfur</keyword>
<reference evidence="12 13" key="1">
    <citation type="submission" date="2013-06" db="EMBL/GenBank/DDBJ databases">
        <title>The Genome Sequence of Acinetobacter gyllenbergii CIP 110306.</title>
        <authorList>
            <consortium name="The Broad Institute Genome Sequencing Platform"/>
            <consortium name="The Broad Institute Genome Sequencing Center for Infectious Disease"/>
            <person name="Cerqueira G."/>
            <person name="Feldgarden M."/>
            <person name="Courvalin P."/>
            <person name="Perichon B."/>
            <person name="Grillot-Courvalin C."/>
            <person name="Clermont D."/>
            <person name="Rocha E."/>
            <person name="Yoon E.-J."/>
            <person name="Nemec A."/>
            <person name="Young S.K."/>
            <person name="Zeng Q."/>
            <person name="Gargeya S."/>
            <person name="Fitzgerald M."/>
            <person name="Abouelleil A."/>
            <person name="Alvarado L."/>
            <person name="Berlin A.M."/>
            <person name="Chapman S.B."/>
            <person name="Dewar J."/>
            <person name="Goldberg J."/>
            <person name="Griggs A."/>
            <person name="Gujja S."/>
            <person name="Hansen M."/>
            <person name="Howarth C."/>
            <person name="Imamovic A."/>
            <person name="Larimer J."/>
            <person name="McCowan C."/>
            <person name="Murphy C."/>
            <person name="Pearson M."/>
            <person name="Priest M."/>
            <person name="Roberts A."/>
            <person name="Saif S."/>
            <person name="Shea T."/>
            <person name="Sykes S."/>
            <person name="Wortman J."/>
            <person name="Nusbaum C."/>
            <person name="Birren B."/>
        </authorList>
    </citation>
    <scope>NUCLEOTIDE SEQUENCE [LARGE SCALE GENOMIC DNA]</scope>
    <source>
        <strain evidence="12 13">CIP 110306</strain>
    </source>
</reference>
<dbReference type="CDD" id="cd06214">
    <property type="entry name" value="PA_degradation_oxidoreductase_like"/>
    <property type="match status" value="1"/>
</dbReference>
<evidence type="ECO:0000313" key="12">
    <source>
        <dbReference type="EMBL" id="EPF87984.1"/>
    </source>
</evidence>
<feature type="domain" description="2Fe-2S ferredoxin-type" evidence="10">
    <location>
        <begin position="263"/>
        <end position="353"/>
    </location>
</feature>
<dbReference type="InterPro" id="IPR001041">
    <property type="entry name" value="2Fe-2S_ferredoxin-type"/>
</dbReference>
<dbReference type="InterPro" id="IPR012675">
    <property type="entry name" value="Beta-grasp_dom_sf"/>
</dbReference>
<dbReference type="PROSITE" id="PS00197">
    <property type="entry name" value="2FE2S_FER_1"/>
    <property type="match status" value="1"/>
</dbReference>
<evidence type="ECO:0000313" key="13">
    <source>
        <dbReference type="Proteomes" id="UP000014523"/>
    </source>
</evidence>
<sequence>MSQFIPLKVKTITPQTDQAICIAFDLVPEQQQQFQFQPGQHLTIRHLTEAGEIRRCYSICSYAPKEDISIAVKKIEQGQFSHWANEHLKVGDVLEVMPPQGVFFQKAARTGGQSYLGIAAGSGITPILSIIKQVLFEQASANFTLLYGNRSWKQTMFSEQIMDLKDQFKERFQLINIFSREFNDSELLNGRIDENKLKQLFEHEVLEPNFDHVFACGPDEMMDTVESLFPMYGVTKEKIHTERFNTGHVRKRPTETDANRKEEKVNIVLDGRELIVAVGQEDESILDAALRAGADLPYACKGGVCATCRCKVLSGEVDMFLNYSLEDDEVEKGYVLSCQTLPKGANVRLSFDE</sequence>
<dbReference type="PANTHER" id="PTHR47354:SF8">
    <property type="entry name" value="1,2-PHENYLACETYL-COA EPOXIDASE, SUBUNIT E"/>
    <property type="match status" value="1"/>
</dbReference>
<dbReference type="InterPro" id="IPR008333">
    <property type="entry name" value="Cbr1-like_FAD-bd_dom"/>
</dbReference>
<accession>A0A829HLM5</accession>
<name>A0A829HLM5_9GAMM</name>
<evidence type="ECO:0000259" key="10">
    <source>
        <dbReference type="PROSITE" id="PS51085"/>
    </source>
</evidence>
<dbReference type="Pfam" id="PF00111">
    <property type="entry name" value="Fer2"/>
    <property type="match status" value="1"/>
</dbReference>
<dbReference type="InterPro" id="IPR017927">
    <property type="entry name" value="FAD-bd_FR_type"/>
</dbReference>
<evidence type="ECO:0000256" key="4">
    <source>
        <dbReference type="ARBA" id="ARBA00022723"/>
    </source>
</evidence>
<organism evidence="12 13">
    <name type="scientific">Acinetobacter gyllenbergii CIP 110306 = MTCC 11365</name>
    <dbReference type="NCBI Taxonomy" id="1217657"/>
    <lineage>
        <taxon>Bacteria</taxon>
        <taxon>Pseudomonadati</taxon>
        <taxon>Pseudomonadota</taxon>
        <taxon>Gammaproteobacteria</taxon>
        <taxon>Moraxellales</taxon>
        <taxon>Moraxellaceae</taxon>
        <taxon>Acinetobacter</taxon>
    </lineage>
</organism>
<dbReference type="PRINTS" id="PR00410">
    <property type="entry name" value="PHEHYDRXLASE"/>
</dbReference>
<dbReference type="InterPro" id="IPR001709">
    <property type="entry name" value="Flavoprot_Pyr_Nucl_cyt_Rdtase"/>
</dbReference>
<keyword evidence="13" id="KW-1185">Reference proteome</keyword>
<dbReference type="InterPro" id="IPR001433">
    <property type="entry name" value="OxRdtase_FAD/NAD-bd"/>
</dbReference>
<evidence type="ECO:0000256" key="6">
    <source>
        <dbReference type="ARBA" id="ARBA00023002"/>
    </source>
</evidence>
<dbReference type="RefSeq" id="WP_016540248.1">
    <property type="nucleotide sequence ID" value="NZ_ASQH01000001.1"/>
</dbReference>
<dbReference type="InterPro" id="IPR050415">
    <property type="entry name" value="MRET"/>
</dbReference>
<dbReference type="PROSITE" id="PS51085">
    <property type="entry name" value="2FE2S_FER_2"/>
    <property type="match status" value="1"/>
</dbReference>
<dbReference type="AlphaFoldDB" id="A0A829HLM5"/>
<proteinExistence type="predicted"/>
<dbReference type="Gene3D" id="3.40.50.80">
    <property type="entry name" value="Nucleotide-binding domain of ferredoxin-NADP reductase (FNR) module"/>
    <property type="match status" value="1"/>
</dbReference>
<evidence type="ECO:0000259" key="11">
    <source>
        <dbReference type="PROSITE" id="PS51384"/>
    </source>
</evidence>
<gene>
    <name evidence="12" type="ORF">F957_01271</name>
</gene>
<evidence type="ECO:0000256" key="2">
    <source>
        <dbReference type="ARBA" id="ARBA00022630"/>
    </source>
</evidence>
<dbReference type="GO" id="GO:0051537">
    <property type="term" value="F:2 iron, 2 sulfur cluster binding"/>
    <property type="evidence" value="ECO:0007669"/>
    <property type="project" value="UniProtKB-KW"/>
</dbReference>
<dbReference type="Gene3D" id="2.40.30.10">
    <property type="entry name" value="Translation factors"/>
    <property type="match status" value="1"/>
</dbReference>
<evidence type="ECO:0000256" key="9">
    <source>
        <dbReference type="ARBA" id="ARBA00034078"/>
    </source>
</evidence>
<dbReference type="SUPFAM" id="SSF52343">
    <property type="entry name" value="Ferredoxin reductase-like, C-terminal NADP-linked domain"/>
    <property type="match status" value="1"/>
</dbReference>
<comment type="cofactor">
    <cofactor evidence="9">
        <name>[2Fe-2S] cluster</name>
        <dbReference type="ChEBI" id="CHEBI:190135"/>
    </cofactor>
</comment>
<dbReference type="InterPro" id="IPR039261">
    <property type="entry name" value="FNR_nucleotide-bd"/>
</dbReference>
<keyword evidence="3" id="KW-0001">2Fe-2S</keyword>
<dbReference type="PRINTS" id="PR00371">
    <property type="entry name" value="FPNCR"/>
</dbReference>
<keyword evidence="4" id="KW-0479">Metal-binding</keyword>
<keyword evidence="5" id="KW-0274">FAD</keyword>
<dbReference type="Gene3D" id="3.10.20.30">
    <property type="match status" value="1"/>
</dbReference>
<dbReference type="EMBL" id="ATGG01000011">
    <property type="protein sequence ID" value="EPF87984.1"/>
    <property type="molecule type" value="Genomic_DNA"/>
</dbReference>
<dbReference type="InterPro" id="IPR006058">
    <property type="entry name" value="2Fe2S_fd_BS"/>
</dbReference>
<evidence type="ECO:0000256" key="5">
    <source>
        <dbReference type="ARBA" id="ARBA00022827"/>
    </source>
</evidence>
<protein>
    <submittedName>
        <fullName evidence="12">Phenylacetate-CoA oxygenase/reductase, PaaK subunit</fullName>
    </submittedName>
</protein>
<dbReference type="SUPFAM" id="SSF63380">
    <property type="entry name" value="Riboflavin synthase domain-like"/>
    <property type="match status" value="1"/>
</dbReference>
<dbReference type="InterPro" id="IPR017938">
    <property type="entry name" value="Riboflavin_synthase-like_b-brl"/>
</dbReference>
<evidence type="ECO:0000256" key="7">
    <source>
        <dbReference type="ARBA" id="ARBA00023004"/>
    </source>
</evidence>
<dbReference type="Pfam" id="PF00175">
    <property type="entry name" value="NAD_binding_1"/>
    <property type="match status" value="1"/>
</dbReference>
<dbReference type="CDD" id="cd00207">
    <property type="entry name" value="fer2"/>
    <property type="match status" value="1"/>
</dbReference>
<comment type="cofactor">
    <cofactor evidence="1">
        <name>FAD</name>
        <dbReference type="ChEBI" id="CHEBI:57692"/>
    </cofactor>
</comment>
<evidence type="ECO:0000256" key="1">
    <source>
        <dbReference type="ARBA" id="ARBA00001974"/>
    </source>
</evidence>
<dbReference type="PROSITE" id="PS51384">
    <property type="entry name" value="FAD_FR"/>
    <property type="match status" value="1"/>
</dbReference>
<dbReference type="GO" id="GO:0016491">
    <property type="term" value="F:oxidoreductase activity"/>
    <property type="evidence" value="ECO:0007669"/>
    <property type="project" value="UniProtKB-KW"/>
</dbReference>
<dbReference type="SUPFAM" id="SSF54292">
    <property type="entry name" value="2Fe-2S ferredoxin-like"/>
    <property type="match status" value="1"/>
</dbReference>
<dbReference type="Pfam" id="PF00970">
    <property type="entry name" value="FAD_binding_6"/>
    <property type="match status" value="1"/>
</dbReference>
<dbReference type="GO" id="GO:0046872">
    <property type="term" value="F:metal ion binding"/>
    <property type="evidence" value="ECO:0007669"/>
    <property type="project" value="UniProtKB-KW"/>
</dbReference>
<feature type="domain" description="FAD-binding FR-type" evidence="11">
    <location>
        <begin position="2"/>
        <end position="106"/>
    </location>
</feature>
<keyword evidence="6" id="KW-0560">Oxidoreductase</keyword>
<keyword evidence="2" id="KW-0285">Flavoprotein</keyword>
<keyword evidence="7" id="KW-0408">Iron</keyword>
<dbReference type="Proteomes" id="UP000014523">
    <property type="component" value="Unassembled WGS sequence"/>
</dbReference>
<evidence type="ECO:0000256" key="3">
    <source>
        <dbReference type="ARBA" id="ARBA00022714"/>
    </source>
</evidence>
<dbReference type="PANTHER" id="PTHR47354">
    <property type="entry name" value="NADH OXIDOREDUCTASE HCR"/>
    <property type="match status" value="1"/>
</dbReference>